<evidence type="ECO:0000313" key="2">
    <source>
        <dbReference type="Proteomes" id="UP001530377"/>
    </source>
</evidence>
<dbReference type="Proteomes" id="UP001530377">
    <property type="component" value="Unassembled WGS sequence"/>
</dbReference>
<accession>A0ABD3SSN0</accession>
<reference evidence="1 2" key="1">
    <citation type="submission" date="2024-10" db="EMBL/GenBank/DDBJ databases">
        <title>Updated reference genomes for cyclostephanoid diatoms.</title>
        <authorList>
            <person name="Roberts W.R."/>
            <person name="Alverson A.J."/>
        </authorList>
    </citation>
    <scope>NUCLEOTIDE SEQUENCE [LARGE SCALE GENOMIC DNA]</scope>
    <source>
        <strain evidence="1 2">AJA228-03</strain>
    </source>
</reference>
<name>A0ABD3SSN0_9STRA</name>
<comment type="caution">
    <text evidence="1">The sequence shown here is derived from an EMBL/GenBank/DDBJ whole genome shotgun (WGS) entry which is preliminary data.</text>
</comment>
<organism evidence="1 2">
    <name type="scientific">Cyclostephanos tholiformis</name>
    <dbReference type="NCBI Taxonomy" id="382380"/>
    <lineage>
        <taxon>Eukaryota</taxon>
        <taxon>Sar</taxon>
        <taxon>Stramenopiles</taxon>
        <taxon>Ochrophyta</taxon>
        <taxon>Bacillariophyta</taxon>
        <taxon>Coscinodiscophyceae</taxon>
        <taxon>Thalassiosirophycidae</taxon>
        <taxon>Stephanodiscales</taxon>
        <taxon>Stephanodiscaceae</taxon>
        <taxon>Cyclostephanos</taxon>
    </lineage>
</organism>
<gene>
    <name evidence="1" type="ORF">ACHAXA_004702</name>
</gene>
<protein>
    <submittedName>
        <fullName evidence="1">Uncharacterized protein</fullName>
    </submittedName>
</protein>
<dbReference type="EMBL" id="JALLPB020000006">
    <property type="protein sequence ID" value="KAL3827227.1"/>
    <property type="molecule type" value="Genomic_DNA"/>
</dbReference>
<sequence length="116" mass="12763">MHLVSTTRIINSTISTLSSSSSTSSPMALDLTLLLLMVRSLQRGFLRGHDAFTTTSLGALLMYLDKTKGIGRRMGCWTCVRGVYEILDRYDNVGHGARVRSASTAPGGRRRRIDDD</sequence>
<keyword evidence="2" id="KW-1185">Reference proteome</keyword>
<proteinExistence type="predicted"/>
<evidence type="ECO:0000313" key="1">
    <source>
        <dbReference type="EMBL" id="KAL3827227.1"/>
    </source>
</evidence>
<dbReference type="AlphaFoldDB" id="A0ABD3SSN0"/>